<dbReference type="NCBIfam" id="TIGR01509">
    <property type="entry name" value="HAD-SF-IA-v3"/>
    <property type="match status" value="1"/>
</dbReference>
<dbReference type="Pfam" id="PF13419">
    <property type="entry name" value="HAD_2"/>
    <property type="match status" value="1"/>
</dbReference>
<dbReference type="EMBL" id="JGYS01000022">
    <property type="protein sequence ID" value="KFI51396.1"/>
    <property type="molecule type" value="Genomic_DNA"/>
</dbReference>
<evidence type="ECO:0000313" key="2">
    <source>
        <dbReference type="Proteomes" id="UP000029072"/>
    </source>
</evidence>
<dbReference type="SFLD" id="SFLDS00003">
    <property type="entry name" value="Haloacid_Dehalogenase"/>
    <property type="match status" value="1"/>
</dbReference>
<dbReference type="PANTHER" id="PTHR43611:SF3">
    <property type="entry name" value="FLAVIN MONONUCLEOTIDE HYDROLASE 1, CHLOROPLATIC"/>
    <property type="match status" value="1"/>
</dbReference>
<dbReference type="Gene3D" id="3.40.50.1000">
    <property type="entry name" value="HAD superfamily/HAD-like"/>
    <property type="match status" value="1"/>
</dbReference>
<organism evidence="1 2">
    <name type="scientific">Bifidobacterium callitrichos DSM 23973</name>
    <dbReference type="NCBI Taxonomy" id="1437609"/>
    <lineage>
        <taxon>Bacteria</taxon>
        <taxon>Bacillati</taxon>
        <taxon>Actinomycetota</taxon>
        <taxon>Actinomycetes</taxon>
        <taxon>Bifidobacteriales</taxon>
        <taxon>Bifidobacteriaceae</taxon>
        <taxon>Bifidobacterium</taxon>
    </lineage>
</organism>
<dbReference type="RefSeq" id="WP_043166326.1">
    <property type="nucleotide sequence ID" value="NZ_JDUV01000012.1"/>
</dbReference>
<reference evidence="1 2" key="1">
    <citation type="submission" date="2014-03" db="EMBL/GenBank/DDBJ databases">
        <title>Genomics of Bifidobacteria.</title>
        <authorList>
            <person name="Ventura M."/>
            <person name="Milani C."/>
            <person name="Lugli G.A."/>
        </authorList>
    </citation>
    <scope>NUCLEOTIDE SEQUENCE [LARGE SCALE GENOMIC DNA]</scope>
    <source>
        <strain evidence="1 2">DSM 23973</strain>
    </source>
</reference>
<dbReference type="PANTHER" id="PTHR43611">
    <property type="entry name" value="ALPHA-D-GLUCOSE 1-PHOSPHATE PHOSPHATASE"/>
    <property type="match status" value="1"/>
</dbReference>
<comment type="caution">
    <text evidence="1">The sequence shown here is derived from an EMBL/GenBank/DDBJ whole genome shotgun (WGS) entry which is preliminary data.</text>
</comment>
<sequence length="237" mass="26164">MKGWPGEPDMDYDVLVADGEAAANAGKPITDVIFDFGNVLIYWDPSAVLIPRYDKETIDRFLDNDVSRFYDANDLMDGGATPEEGVAWMREHSGDQWADMLKYYLDNFEDSLVGVVPGARVLINDLKAAGIGVWGLSNWEKELFPIAEKATPILSKLDGKVVSGYVRLRKPHKDIYERALADFGITADGAVFIDDKAMNIVGANAAGIRGIRFRDPVKLRELLIDAGVDIPDVKTVK</sequence>
<protein>
    <submittedName>
        <fullName evidence="1">HAD family hydrolase</fullName>
    </submittedName>
</protein>
<dbReference type="Gene3D" id="1.10.150.240">
    <property type="entry name" value="Putative phosphatase, domain 2"/>
    <property type="match status" value="1"/>
</dbReference>
<dbReference type="eggNOG" id="COG1011">
    <property type="taxonomic scope" value="Bacteria"/>
</dbReference>
<dbReference type="InterPro" id="IPR036412">
    <property type="entry name" value="HAD-like_sf"/>
</dbReference>
<name>A0A086ZXZ6_9BIFI</name>
<evidence type="ECO:0000313" key="1">
    <source>
        <dbReference type="EMBL" id="KFI51396.1"/>
    </source>
</evidence>
<dbReference type="STRING" id="1437609.BCAL_1127"/>
<dbReference type="SFLD" id="SFLDG01129">
    <property type="entry name" value="C1.5:_HAD__Beta-PGM__Phosphata"/>
    <property type="match status" value="1"/>
</dbReference>
<dbReference type="InterPro" id="IPR023214">
    <property type="entry name" value="HAD_sf"/>
</dbReference>
<dbReference type="InterPro" id="IPR023198">
    <property type="entry name" value="PGP-like_dom2"/>
</dbReference>
<gene>
    <name evidence="1" type="ORF">BCAL_1127</name>
</gene>
<dbReference type="OrthoDB" id="9797415at2"/>
<dbReference type="InterPro" id="IPR006439">
    <property type="entry name" value="HAD-SF_hydro_IA"/>
</dbReference>
<dbReference type="GO" id="GO:0016787">
    <property type="term" value="F:hydrolase activity"/>
    <property type="evidence" value="ECO:0007669"/>
    <property type="project" value="UniProtKB-KW"/>
</dbReference>
<dbReference type="Proteomes" id="UP000029072">
    <property type="component" value="Unassembled WGS sequence"/>
</dbReference>
<dbReference type="AlphaFoldDB" id="A0A086ZXZ6"/>
<dbReference type="InterPro" id="IPR041492">
    <property type="entry name" value="HAD_2"/>
</dbReference>
<proteinExistence type="predicted"/>
<dbReference type="CDD" id="cd02603">
    <property type="entry name" value="HAD_sEH-N_like"/>
    <property type="match status" value="1"/>
</dbReference>
<dbReference type="SUPFAM" id="SSF56784">
    <property type="entry name" value="HAD-like"/>
    <property type="match status" value="1"/>
</dbReference>
<keyword evidence="1" id="KW-0378">Hydrolase</keyword>
<accession>A0A086ZXZ6</accession>